<feature type="transmembrane region" description="Helical" evidence="5">
    <location>
        <begin position="40"/>
        <end position="59"/>
    </location>
</feature>
<dbReference type="Pfam" id="PF09685">
    <property type="entry name" value="MamF_MmsF"/>
    <property type="match status" value="1"/>
</dbReference>
<dbReference type="RefSeq" id="WP_054401261.1">
    <property type="nucleotide sequence ID" value="NZ_JBCMXJ010000017.1"/>
</dbReference>
<comment type="subcellular location">
    <subcellularLocation>
        <location evidence="1">Membrane</location>
        <topology evidence="1">Multi-pass membrane protein</topology>
    </subcellularLocation>
</comment>
<feature type="transmembrane region" description="Helical" evidence="5">
    <location>
        <begin position="65"/>
        <end position="87"/>
    </location>
</feature>
<name>A0A0M1P1A6_9BACL</name>
<evidence type="ECO:0000256" key="5">
    <source>
        <dbReference type="SAM" id="Phobius"/>
    </source>
</evidence>
<reference evidence="7" key="1">
    <citation type="submission" date="2015-08" db="EMBL/GenBank/DDBJ databases">
        <title>Genome sequencing project for genomic taxonomy and phylogenomics of Bacillus-like bacteria.</title>
        <authorList>
            <person name="Liu B."/>
            <person name="Wang J."/>
            <person name="Zhu Y."/>
            <person name="Liu G."/>
            <person name="Chen Q."/>
            <person name="Chen Z."/>
            <person name="Lan J."/>
            <person name="Che J."/>
            <person name="Ge C."/>
            <person name="Shi H."/>
            <person name="Pan Z."/>
            <person name="Liu X."/>
        </authorList>
    </citation>
    <scope>NUCLEOTIDE SEQUENCE [LARGE SCALE GENOMIC DNA]</scope>
    <source>
        <strain evidence="7">FJAT-22460</strain>
    </source>
</reference>
<evidence type="ECO:0000256" key="3">
    <source>
        <dbReference type="ARBA" id="ARBA00022989"/>
    </source>
</evidence>
<keyword evidence="4 5" id="KW-0472">Membrane</keyword>
<keyword evidence="7" id="KW-1185">Reference proteome</keyword>
<evidence type="ECO:0000256" key="2">
    <source>
        <dbReference type="ARBA" id="ARBA00022692"/>
    </source>
</evidence>
<organism evidence="6 7">
    <name type="scientific">Paenibacillus solani</name>
    <dbReference type="NCBI Taxonomy" id="1705565"/>
    <lineage>
        <taxon>Bacteria</taxon>
        <taxon>Bacillati</taxon>
        <taxon>Bacillota</taxon>
        <taxon>Bacilli</taxon>
        <taxon>Bacillales</taxon>
        <taxon>Paenibacillaceae</taxon>
        <taxon>Paenibacillus</taxon>
    </lineage>
</organism>
<evidence type="ECO:0000313" key="7">
    <source>
        <dbReference type="Proteomes" id="UP000036932"/>
    </source>
</evidence>
<gene>
    <name evidence="6" type="ORF">AM231_02770</name>
</gene>
<keyword evidence="3 5" id="KW-1133">Transmembrane helix</keyword>
<dbReference type="InterPro" id="IPR019109">
    <property type="entry name" value="MamF_MmsF"/>
</dbReference>
<evidence type="ECO:0000256" key="4">
    <source>
        <dbReference type="ARBA" id="ARBA00023136"/>
    </source>
</evidence>
<evidence type="ECO:0008006" key="8">
    <source>
        <dbReference type="Google" id="ProtNLM"/>
    </source>
</evidence>
<proteinExistence type="predicted"/>
<dbReference type="EMBL" id="LIUT01000001">
    <property type="protein sequence ID" value="KOR88172.1"/>
    <property type="molecule type" value="Genomic_DNA"/>
</dbReference>
<evidence type="ECO:0000313" key="6">
    <source>
        <dbReference type="EMBL" id="KOR88172.1"/>
    </source>
</evidence>
<keyword evidence="2 5" id="KW-0812">Transmembrane</keyword>
<sequence>MRQLLSSLSYFSIFFAPFILPVIVWILSADAYVAKHARRALFSHIFPVIAAIPLIYMAVTSGSFGSIIGYLVLFGIIYFGAFVYNVIMGIQVLREHAY</sequence>
<dbReference type="OrthoDB" id="2328241at2"/>
<protein>
    <recommendedName>
        <fullName evidence="8">DUF4870 domain-containing protein</fullName>
    </recommendedName>
</protein>
<evidence type="ECO:0000256" key="1">
    <source>
        <dbReference type="ARBA" id="ARBA00004141"/>
    </source>
</evidence>
<feature type="transmembrane region" description="Helical" evidence="5">
    <location>
        <begin position="12"/>
        <end position="33"/>
    </location>
</feature>
<accession>A0A0M1P1A6</accession>
<comment type="caution">
    <text evidence="6">The sequence shown here is derived from an EMBL/GenBank/DDBJ whole genome shotgun (WGS) entry which is preliminary data.</text>
</comment>
<dbReference type="AlphaFoldDB" id="A0A0M1P1A6"/>
<dbReference type="Proteomes" id="UP000036932">
    <property type="component" value="Unassembled WGS sequence"/>
</dbReference>
<dbReference type="PATRIC" id="fig|1705565.3.peg.2431"/>